<evidence type="ECO:0000313" key="3">
    <source>
        <dbReference type="EMBL" id="CDQ98173.1"/>
    </source>
</evidence>
<evidence type="ECO:0000313" key="4">
    <source>
        <dbReference type="Proteomes" id="UP000193380"/>
    </source>
</evidence>
<sequence>MESDFHSPYNCTAWNSFGPGTMIITLEEKEIVPVGIIAGGTVGSSILLLIFLLALAFYLYRQRKGSESYTTPSLCMQHVCGSCSNWLPIPPTGLWSKVMPYTFMGNRGQGDRGTGDRGQGIGDRG</sequence>
<keyword evidence="2" id="KW-0472">Membrane</keyword>
<dbReference type="STRING" id="8022.A0A060Z284"/>
<gene>
    <name evidence="3" type="ORF">GSONMT00012046001</name>
</gene>
<name>A0A060Z284_ONCMY</name>
<keyword evidence="2" id="KW-0812">Transmembrane</keyword>
<feature type="transmembrane region" description="Helical" evidence="2">
    <location>
        <begin position="36"/>
        <end position="60"/>
    </location>
</feature>
<reference evidence="3" key="1">
    <citation type="journal article" date="2014" name="Nat. Commun.">
        <title>The rainbow trout genome provides novel insights into evolution after whole-genome duplication in vertebrates.</title>
        <authorList>
            <person name="Berthelot C."/>
            <person name="Brunet F."/>
            <person name="Chalopin D."/>
            <person name="Juanchich A."/>
            <person name="Bernard M."/>
            <person name="Noel B."/>
            <person name="Bento P."/>
            <person name="Da Silva C."/>
            <person name="Labadie K."/>
            <person name="Alberti A."/>
            <person name="Aury J.M."/>
            <person name="Louis A."/>
            <person name="Dehais P."/>
            <person name="Bardou P."/>
            <person name="Montfort J."/>
            <person name="Klopp C."/>
            <person name="Cabau C."/>
            <person name="Gaspin C."/>
            <person name="Thorgaard G.H."/>
            <person name="Boussaha M."/>
            <person name="Quillet E."/>
            <person name="Guyomard R."/>
            <person name="Galiana D."/>
            <person name="Bobe J."/>
            <person name="Volff J.N."/>
            <person name="Genet C."/>
            <person name="Wincker P."/>
            <person name="Jaillon O."/>
            <person name="Roest Crollius H."/>
            <person name="Guiguen Y."/>
        </authorList>
    </citation>
    <scope>NUCLEOTIDE SEQUENCE [LARGE SCALE GENOMIC DNA]</scope>
</reference>
<dbReference type="EMBL" id="FR935563">
    <property type="protein sequence ID" value="CDQ98173.1"/>
    <property type="molecule type" value="Genomic_DNA"/>
</dbReference>
<feature type="region of interest" description="Disordered" evidence="1">
    <location>
        <begin position="106"/>
        <end position="125"/>
    </location>
</feature>
<dbReference type="AlphaFoldDB" id="A0A060Z284"/>
<accession>A0A060Z284</accession>
<evidence type="ECO:0000256" key="1">
    <source>
        <dbReference type="SAM" id="MobiDB-lite"/>
    </source>
</evidence>
<evidence type="ECO:0000256" key="2">
    <source>
        <dbReference type="SAM" id="Phobius"/>
    </source>
</evidence>
<feature type="compositionally biased region" description="Gly residues" evidence="1">
    <location>
        <begin position="116"/>
        <end position="125"/>
    </location>
</feature>
<organism evidence="3 4">
    <name type="scientific">Oncorhynchus mykiss</name>
    <name type="common">Rainbow trout</name>
    <name type="synonym">Salmo gairdneri</name>
    <dbReference type="NCBI Taxonomy" id="8022"/>
    <lineage>
        <taxon>Eukaryota</taxon>
        <taxon>Metazoa</taxon>
        <taxon>Chordata</taxon>
        <taxon>Craniata</taxon>
        <taxon>Vertebrata</taxon>
        <taxon>Euteleostomi</taxon>
        <taxon>Actinopterygii</taxon>
        <taxon>Neopterygii</taxon>
        <taxon>Teleostei</taxon>
        <taxon>Protacanthopterygii</taxon>
        <taxon>Salmoniformes</taxon>
        <taxon>Salmonidae</taxon>
        <taxon>Salmoninae</taxon>
        <taxon>Oncorhynchus</taxon>
    </lineage>
</organism>
<protein>
    <submittedName>
        <fullName evidence="3">Uncharacterized protein</fullName>
    </submittedName>
</protein>
<dbReference type="Proteomes" id="UP000193380">
    <property type="component" value="Unassembled WGS sequence"/>
</dbReference>
<dbReference type="PaxDb" id="8022-A0A060Z284"/>
<reference evidence="3" key="2">
    <citation type="submission" date="2014-03" db="EMBL/GenBank/DDBJ databases">
        <authorList>
            <person name="Genoscope - CEA"/>
        </authorList>
    </citation>
    <scope>NUCLEOTIDE SEQUENCE</scope>
</reference>
<proteinExistence type="predicted"/>
<keyword evidence="2" id="KW-1133">Transmembrane helix</keyword>